<name>A0A147IVC4_9SPHN</name>
<evidence type="ECO:0000313" key="2">
    <source>
        <dbReference type="EMBL" id="KTT99337.1"/>
    </source>
</evidence>
<feature type="signal peptide" evidence="1">
    <location>
        <begin position="1"/>
        <end position="25"/>
    </location>
</feature>
<organism evidence="2 3">
    <name type="scientific">Sphingomonas yabuuchiae</name>
    <dbReference type="NCBI Taxonomy" id="172044"/>
    <lineage>
        <taxon>Bacteria</taxon>
        <taxon>Pseudomonadati</taxon>
        <taxon>Pseudomonadota</taxon>
        <taxon>Alphaproteobacteria</taxon>
        <taxon>Sphingomonadales</taxon>
        <taxon>Sphingomonadaceae</taxon>
        <taxon>Sphingomonas</taxon>
    </lineage>
</organism>
<evidence type="ECO:0008006" key="4">
    <source>
        <dbReference type="Google" id="ProtNLM"/>
    </source>
</evidence>
<evidence type="ECO:0000256" key="1">
    <source>
        <dbReference type="SAM" id="SignalP"/>
    </source>
</evidence>
<dbReference type="EMBL" id="LDTF01000028">
    <property type="protein sequence ID" value="KTT99337.1"/>
    <property type="molecule type" value="Genomic_DNA"/>
</dbReference>
<dbReference type="PATRIC" id="fig|172044.3.peg.1140"/>
<reference evidence="2 3" key="1">
    <citation type="journal article" date="2016" name="Front. Microbiol.">
        <title>Genomic Resource of Rice Seed Associated Bacteria.</title>
        <authorList>
            <person name="Midha S."/>
            <person name="Bansal K."/>
            <person name="Sharma S."/>
            <person name="Kumar N."/>
            <person name="Patil P.P."/>
            <person name="Chaudhry V."/>
            <person name="Patil P.B."/>
        </authorList>
    </citation>
    <scope>NUCLEOTIDE SEQUENCE [LARGE SCALE GENOMIC DNA]</scope>
    <source>
        <strain evidence="2 3">NS355</strain>
    </source>
</reference>
<dbReference type="Proteomes" id="UP000073923">
    <property type="component" value="Unassembled WGS sequence"/>
</dbReference>
<comment type="caution">
    <text evidence="2">The sequence shown here is derived from an EMBL/GenBank/DDBJ whole genome shotgun (WGS) entry which is preliminary data.</text>
</comment>
<keyword evidence="1" id="KW-0732">Signal</keyword>
<evidence type="ECO:0000313" key="3">
    <source>
        <dbReference type="Proteomes" id="UP000073923"/>
    </source>
</evidence>
<proteinExistence type="predicted"/>
<dbReference type="AlphaFoldDB" id="A0A147IVC4"/>
<feature type="chain" id="PRO_5007549010" description="UrcA family protein" evidence="1">
    <location>
        <begin position="26"/>
        <end position="152"/>
    </location>
</feature>
<sequence length="152" mass="15426">MRIVNQWRAGAAMAFAVIPAASAMALQEAPQAVVTPAKADEAATKEDAESIARRVCERIKTIAPDSDATRFEAEIVFALSQTDVDLKVKQDALSTAGSLCPMGAAMTLALNNASSSIGTGGTAGLADAFFPGSTGFSSPSVDVGGGSVNYAL</sequence>
<dbReference type="RefSeq" id="WP_058745046.1">
    <property type="nucleotide sequence ID" value="NZ_LDTF01000028.1"/>
</dbReference>
<gene>
    <name evidence="2" type="ORF">NS355_06970</name>
</gene>
<protein>
    <recommendedName>
        <fullName evidence="4">UrcA family protein</fullName>
    </recommendedName>
</protein>
<accession>A0A147IVC4</accession>